<protein>
    <submittedName>
        <fullName evidence="2">Uncharacterized protein</fullName>
    </submittedName>
</protein>
<keyword evidence="1" id="KW-1185">Reference proteome</keyword>
<evidence type="ECO:0000313" key="1">
    <source>
        <dbReference type="Proteomes" id="UP000887574"/>
    </source>
</evidence>
<evidence type="ECO:0000313" key="2">
    <source>
        <dbReference type="WBParaSite" id="jg24598"/>
    </source>
</evidence>
<dbReference type="AlphaFoldDB" id="A0A915DXT3"/>
<organism evidence="1 2">
    <name type="scientific">Ditylenchus dipsaci</name>
    <dbReference type="NCBI Taxonomy" id="166011"/>
    <lineage>
        <taxon>Eukaryota</taxon>
        <taxon>Metazoa</taxon>
        <taxon>Ecdysozoa</taxon>
        <taxon>Nematoda</taxon>
        <taxon>Chromadorea</taxon>
        <taxon>Rhabditida</taxon>
        <taxon>Tylenchina</taxon>
        <taxon>Tylenchomorpha</taxon>
        <taxon>Sphaerularioidea</taxon>
        <taxon>Anguinidae</taxon>
        <taxon>Anguininae</taxon>
        <taxon>Ditylenchus</taxon>
    </lineage>
</organism>
<sequence length="158" mass="18098">MNPFEKLGTMSEIPIEYLPNNLTPEICEDKAKKNVAKKTNSVKEASEEPSEIVELGLESFSEGYNRCFSYETDLVPELCDHPALTPLDKWCSYSCSVNNNDEFLNKLEQEFKCRQVNALKEDREKQKKQRSGRDPVAESSINRENALLRILNMCETIS</sequence>
<dbReference type="WBParaSite" id="jg24598">
    <property type="protein sequence ID" value="jg24598"/>
    <property type="gene ID" value="jg24598"/>
</dbReference>
<dbReference type="Proteomes" id="UP000887574">
    <property type="component" value="Unplaced"/>
</dbReference>
<reference evidence="2" key="1">
    <citation type="submission" date="2022-11" db="UniProtKB">
        <authorList>
            <consortium name="WormBaseParasite"/>
        </authorList>
    </citation>
    <scope>IDENTIFICATION</scope>
</reference>
<proteinExistence type="predicted"/>
<name>A0A915DXT3_9BILA</name>
<accession>A0A915DXT3</accession>